<gene>
    <name evidence="1" type="ORF">METZ01_LOCUS71563</name>
</gene>
<accession>A0A381TSA0</accession>
<proteinExistence type="predicted"/>
<feature type="non-terminal residue" evidence="1">
    <location>
        <position position="1"/>
    </location>
</feature>
<evidence type="ECO:0000313" key="1">
    <source>
        <dbReference type="EMBL" id="SVA18709.1"/>
    </source>
</evidence>
<dbReference type="EMBL" id="UINC01005049">
    <property type="protein sequence ID" value="SVA18709.1"/>
    <property type="molecule type" value="Genomic_DNA"/>
</dbReference>
<sequence length="40" mass="4559">VDKCIELLDSLKDKPLGMEIGELKTDTTWDAVGEHKVFKR</sequence>
<protein>
    <submittedName>
        <fullName evidence="1">Uncharacterized protein</fullName>
    </submittedName>
</protein>
<reference evidence="1" key="1">
    <citation type="submission" date="2018-05" db="EMBL/GenBank/DDBJ databases">
        <authorList>
            <person name="Lanie J.A."/>
            <person name="Ng W.-L."/>
            <person name="Kazmierczak K.M."/>
            <person name="Andrzejewski T.M."/>
            <person name="Davidsen T.M."/>
            <person name="Wayne K.J."/>
            <person name="Tettelin H."/>
            <person name="Glass J.I."/>
            <person name="Rusch D."/>
            <person name="Podicherti R."/>
            <person name="Tsui H.-C.T."/>
            <person name="Winkler M.E."/>
        </authorList>
    </citation>
    <scope>NUCLEOTIDE SEQUENCE</scope>
</reference>
<name>A0A381TSA0_9ZZZZ</name>
<organism evidence="1">
    <name type="scientific">marine metagenome</name>
    <dbReference type="NCBI Taxonomy" id="408172"/>
    <lineage>
        <taxon>unclassified sequences</taxon>
        <taxon>metagenomes</taxon>
        <taxon>ecological metagenomes</taxon>
    </lineage>
</organism>
<dbReference type="AlphaFoldDB" id="A0A381TSA0"/>